<dbReference type="SUPFAM" id="SSF109998">
    <property type="entry name" value="Triger factor/SurA peptide-binding domain-like"/>
    <property type="match status" value="1"/>
</dbReference>
<feature type="transmembrane region" description="Helical" evidence="1">
    <location>
        <begin position="7"/>
        <end position="27"/>
    </location>
</feature>
<dbReference type="EMBL" id="CP119317">
    <property type="protein sequence ID" value="WEK55871.1"/>
    <property type="molecule type" value="Genomic_DNA"/>
</dbReference>
<dbReference type="Pfam" id="PF13624">
    <property type="entry name" value="SurA_N_3"/>
    <property type="match status" value="1"/>
</dbReference>
<keyword evidence="1" id="KW-1133">Transmembrane helix</keyword>
<proteinExistence type="predicted"/>
<dbReference type="AlphaFoldDB" id="A0AA95EZT4"/>
<dbReference type="Proteomes" id="UP001178662">
    <property type="component" value="Chromosome"/>
</dbReference>
<evidence type="ECO:0000313" key="3">
    <source>
        <dbReference type="Proteomes" id="UP001178662"/>
    </source>
</evidence>
<dbReference type="InterPro" id="IPR050245">
    <property type="entry name" value="PrsA_foldase"/>
</dbReference>
<reference evidence="2" key="1">
    <citation type="submission" date="2023-03" db="EMBL/GenBank/DDBJ databases">
        <title>Andean soil-derived lignocellulolytic bacterial consortium as a source of novel taxa and putative plastic-active enzymes.</title>
        <authorList>
            <person name="Diaz-Garcia L."/>
            <person name="Chuvochina M."/>
            <person name="Feuerriegel G."/>
            <person name="Bunk B."/>
            <person name="Sproer C."/>
            <person name="Streit W.R."/>
            <person name="Rodriguez L.M."/>
            <person name="Overmann J."/>
            <person name="Jimenez D.J."/>
        </authorList>
    </citation>
    <scope>NUCLEOTIDE SEQUENCE</scope>
    <source>
        <strain evidence="2">MAG 2441</strain>
    </source>
</reference>
<evidence type="ECO:0000313" key="2">
    <source>
        <dbReference type="EMBL" id="WEK55871.1"/>
    </source>
</evidence>
<keyword evidence="1" id="KW-0812">Transmembrane</keyword>
<name>A0AA95EZT4_9BACL</name>
<organism evidence="2 3">
    <name type="scientific">Candidatus Cohnella colombiensis</name>
    <dbReference type="NCBI Taxonomy" id="3121368"/>
    <lineage>
        <taxon>Bacteria</taxon>
        <taxon>Bacillati</taxon>
        <taxon>Bacillota</taxon>
        <taxon>Bacilli</taxon>
        <taxon>Bacillales</taxon>
        <taxon>Paenibacillaceae</taxon>
        <taxon>Cohnella</taxon>
    </lineage>
</organism>
<dbReference type="Gene3D" id="1.10.4030.10">
    <property type="entry name" value="Porin chaperone SurA, peptide-binding domain"/>
    <property type="match status" value="1"/>
</dbReference>
<dbReference type="PANTHER" id="PTHR47245:SF2">
    <property type="entry name" value="PEPTIDYL-PROLYL CIS-TRANS ISOMERASE HP_0175-RELATED"/>
    <property type="match status" value="1"/>
</dbReference>
<keyword evidence="3" id="KW-1185">Reference proteome</keyword>
<protein>
    <submittedName>
        <fullName evidence="2">SurA N-terminal domain-containing protein</fullName>
    </submittedName>
</protein>
<dbReference type="InterPro" id="IPR027304">
    <property type="entry name" value="Trigger_fact/SurA_dom_sf"/>
</dbReference>
<keyword evidence="1" id="KW-0472">Membrane</keyword>
<sequence length="207" mass="23249">MNKPAQPWVWMTTSAILLVALIVYIVIYPPGDKVITGTDAVVKVNDTSISKNELFDALVAAGGGQTLDTLVSSELIRQEMEKQGLVLTDEDYEKELETIKQSVGSEEDFQSLLSMYGMTVEDLKKELKSQAQLRKLLEDQVSITDEQIKTYYDENLEDLTVDGVAPTLEAKTEEIRATLMDEQLSTLSATWLEEQKTKSNIEYFIDL</sequence>
<gene>
    <name evidence="2" type="ORF">P0Y55_07450</name>
</gene>
<dbReference type="PANTHER" id="PTHR47245">
    <property type="entry name" value="PEPTIDYLPROLYL ISOMERASE"/>
    <property type="match status" value="1"/>
</dbReference>
<accession>A0AA95EZT4</accession>
<evidence type="ECO:0000256" key="1">
    <source>
        <dbReference type="SAM" id="Phobius"/>
    </source>
</evidence>